<dbReference type="SUPFAM" id="SSF53613">
    <property type="entry name" value="Ribokinase-like"/>
    <property type="match status" value="1"/>
</dbReference>
<dbReference type="Proteomes" id="UP001205311">
    <property type="component" value="Unassembled WGS sequence"/>
</dbReference>
<comment type="catalytic activity">
    <reaction evidence="2">
        <text>4-amino-2-methyl-5-(phosphooxymethyl)pyrimidine + ATP = 4-amino-2-methyl-5-(diphosphooxymethyl)pyrimidine + ADP</text>
        <dbReference type="Rhea" id="RHEA:19893"/>
        <dbReference type="ChEBI" id="CHEBI:30616"/>
        <dbReference type="ChEBI" id="CHEBI:57841"/>
        <dbReference type="ChEBI" id="CHEBI:58354"/>
        <dbReference type="ChEBI" id="CHEBI:456216"/>
        <dbReference type="EC" id="2.7.4.7"/>
    </reaction>
</comment>
<proteinExistence type="predicted"/>
<dbReference type="PANTHER" id="PTHR20858:SF17">
    <property type="entry name" value="HYDROXYMETHYLPYRIMIDINE_PHOSPHOMETHYLPYRIMIDINE KINASE THI20-RELATED"/>
    <property type="match status" value="1"/>
</dbReference>
<keyword evidence="8" id="KW-1185">Reference proteome</keyword>
<evidence type="ECO:0000313" key="7">
    <source>
        <dbReference type="EMBL" id="MCP2258155.1"/>
    </source>
</evidence>
<keyword evidence="7" id="KW-0808">Transferase</keyword>
<protein>
    <submittedName>
        <fullName evidence="7">Hydroxymethylpyrimidine/phosphomethylpyrimidine kinase</fullName>
    </submittedName>
</protein>
<dbReference type="CDD" id="cd01169">
    <property type="entry name" value="HMPP_kinase"/>
    <property type="match status" value="1"/>
</dbReference>
<dbReference type="EMBL" id="JAMTCP010000007">
    <property type="protein sequence ID" value="MCP2258155.1"/>
    <property type="molecule type" value="Genomic_DNA"/>
</dbReference>
<evidence type="ECO:0000259" key="6">
    <source>
        <dbReference type="Pfam" id="PF08543"/>
    </source>
</evidence>
<sequence length="288" mass="29581">MRPDATGRPTLACLTIGSSDPSGGAGIQADVKAFSALGTYATTVLVGLTAQNTTGVSRVHDVPLPMVAAQLDAVLTDVAVGAVKIGTTWSPDVVELVADRLSGLAVPIVAVPIVVDPVLVTASGSALGGGQEAVTAVRRCFLPLATVITPNLGEAQRLAGTPGEDDPARIAERLVDLGARAVLITDARPDTGGDWLFDGERHHPVPGRRHDTHCEHGAGCTHSSVLAVLLARGLDLPTAAQLAHRVAARAVETGHRDVGSGRHPVDVFAAVRDAAVSKQLAEHLEGVR</sequence>
<dbReference type="NCBIfam" id="TIGR00097">
    <property type="entry name" value="HMP-P_kinase"/>
    <property type="match status" value="1"/>
</dbReference>
<evidence type="ECO:0000256" key="4">
    <source>
        <dbReference type="ARBA" id="ARBA00004769"/>
    </source>
</evidence>
<reference evidence="7 8" key="1">
    <citation type="submission" date="2022-06" db="EMBL/GenBank/DDBJ databases">
        <title>Genomic Encyclopedia of Archaeal and Bacterial Type Strains, Phase II (KMG-II): from individual species to whole genera.</title>
        <authorList>
            <person name="Goeker M."/>
        </authorList>
    </citation>
    <scope>NUCLEOTIDE SEQUENCE [LARGE SCALE GENOMIC DNA]</scope>
    <source>
        <strain evidence="7 8">DSM 40477</strain>
    </source>
</reference>
<comment type="function">
    <text evidence="3">Catalyzes the phosphorylation of hydroxymethylpyrimidine phosphate (HMP-P) to HMP-PP, and of HMP to HMP-P.</text>
</comment>
<comment type="caution">
    <text evidence="7">The sequence shown here is derived from an EMBL/GenBank/DDBJ whole genome shotgun (WGS) entry which is preliminary data.</text>
</comment>
<evidence type="ECO:0000256" key="3">
    <source>
        <dbReference type="ARBA" id="ARBA00003848"/>
    </source>
</evidence>
<dbReference type="Pfam" id="PF08543">
    <property type="entry name" value="Phos_pyr_kin"/>
    <property type="match status" value="1"/>
</dbReference>
<organism evidence="7 8">
    <name type="scientific">Streptoalloteichus tenebrarius (strain ATCC 17920 / DSM 40477 / JCM 4838 / CBS 697.72 / NBRC 16177 / NCIMB 11028 / NRRL B-12390 / A12253. 1 / ISP 5477)</name>
    <name type="common">Streptomyces tenebrarius</name>
    <dbReference type="NCBI Taxonomy" id="1933"/>
    <lineage>
        <taxon>Bacteria</taxon>
        <taxon>Bacillati</taxon>
        <taxon>Actinomycetota</taxon>
        <taxon>Actinomycetes</taxon>
        <taxon>Pseudonocardiales</taxon>
        <taxon>Pseudonocardiaceae</taxon>
        <taxon>Streptoalloteichus</taxon>
    </lineage>
</organism>
<feature type="domain" description="Pyridoxamine kinase/Phosphomethylpyrimidine kinase" evidence="6">
    <location>
        <begin position="20"/>
        <end position="266"/>
    </location>
</feature>
<comment type="pathway">
    <text evidence="4">Cofactor biosynthesis; thiamine diphosphate biosynthesis; 4-amino-2-methyl-5-diphosphomethylpyrimidine from 5-amino-1-(5-phospho-D-ribosyl)imidazole: step 3/3.</text>
</comment>
<dbReference type="Gene3D" id="3.40.1190.20">
    <property type="match status" value="1"/>
</dbReference>
<keyword evidence="7" id="KW-0418">Kinase</keyword>
<dbReference type="InterPro" id="IPR004399">
    <property type="entry name" value="HMP/HMP-P_kinase_dom"/>
</dbReference>
<dbReference type="PANTHER" id="PTHR20858">
    <property type="entry name" value="PHOSPHOMETHYLPYRIMIDINE KINASE"/>
    <property type="match status" value="1"/>
</dbReference>
<name>A0ABT1HRU2_STRSD</name>
<dbReference type="InterPro" id="IPR029056">
    <property type="entry name" value="Ribokinase-like"/>
</dbReference>
<evidence type="ECO:0000313" key="8">
    <source>
        <dbReference type="Proteomes" id="UP001205311"/>
    </source>
</evidence>
<dbReference type="RefSeq" id="WP_253669101.1">
    <property type="nucleotide sequence ID" value="NZ_JAMTCP010000007.1"/>
</dbReference>
<keyword evidence="5" id="KW-0784">Thiamine biosynthesis</keyword>
<comment type="catalytic activity">
    <reaction evidence="1">
        <text>4-amino-5-hydroxymethyl-2-methylpyrimidine + ATP = 4-amino-2-methyl-5-(phosphooxymethyl)pyrimidine + ADP + H(+)</text>
        <dbReference type="Rhea" id="RHEA:23096"/>
        <dbReference type="ChEBI" id="CHEBI:15378"/>
        <dbReference type="ChEBI" id="CHEBI:16892"/>
        <dbReference type="ChEBI" id="CHEBI:30616"/>
        <dbReference type="ChEBI" id="CHEBI:58354"/>
        <dbReference type="ChEBI" id="CHEBI:456216"/>
        <dbReference type="EC" id="2.7.1.49"/>
    </reaction>
</comment>
<gene>
    <name evidence="7" type="ORF">LX15_001849</name>
</gene>
<evidence type="ECO:0000256" key="5">
    <source>
        <dbReference type="ARBA" id="ARBA00022977"/>
    </source>
</evidence>
<evidence type="ECO:0000256" key="1">
    <source>
        <dbReference type="ARBA" id="ARBA00000151"/>
    </source>
</evidence>
<dbReference type="GO" id="GO:0016301">
    <property type="term" value="F:kinase activity"/>
    <property type="evidence" value="ECO:0007669"/>
    <property type="project" value="UniProtKB-KW"/>
</dbReference>
<dbReference type="InterPro" id="IPR013749">
    <property type="entry name" value="PM/HMP-P_kinase-1"/>
</dbReference>
<evidence type="ECO:0000256" key="2">
    <source>
        <dbReference type="ARBA" id="ARBA00000565"/>
    </source>
</evidence>
<accession>A0ABT1HRU2</accession>